<dbReference type="InterPro" id="IPR046124">
    <property type="entry name" value="DUF6121"/>
</dbReference>
<accession>A0A2T0VBH1</accession>
<sequence>MATPPQPPAPPPNRFLLPALATVAYFAMVIATFGFLSLFLGRDVISDPEAGTLLGPSMVLAAALVTFRALVRTAGRTTPWGASAAAVASVFVIMILVGGLGFAWAQGEPVWLLIYAAQQASSPFVIAAALLSGAIVLSLWAVSSRPPGDGRGIDRGEPQG</sequence>
<organism evidence="2 3">
    <name type="scientific">Glaciihabitans tibetensis</name>
    <dbReference type="NCBI Taxonomy" id="1266600"/>
    <lineage>
        <taxon>Bacteria</taxon>
        <taxon>Bacillati</taxon>
        <taxon>Actinomycetota</taxon>
        <taxon>Actinomycetes</taxon>
        <taxon>Micrococcales</taxon>
        <taxon>Microbacteriaceae</taxon>
        <taxon>Glaciihabitans</taxon>
    </lineage>
</organism>
<feature type="transmembrane region" description="Helical" evidence="1">
    <location>
        <begin position="15"/>
        <end position="41"/>
    </location>
</feature>
<evidence type="ECO:0000313" key="2">
    <source>
        <dbReference type="EMBL" id="PRY67545.1"/>
    </source>
</evidence>
<reference evidence="2 3" key="1">
    <citation type="submission" date="2018-03" db="EMBL/GenBank/DDBJ databases">
        <title>Genomic Encyclopedia of Type Strains, Phase III (KMG-III): the genomes of soil and plant-associated and newly described type strains.</title>
        <authorList>
            <person name="Whitman W."/>
        </authorList>
    </citation>
    <scope>NUCLEOTIDE SEQUENCE [LARGE SCALE GENOMIC DNA]</scope>
    <source>
        <strain evidence="2 3">CGMCC 1.12484</strain>
    </source>
</reference>
<keyword evidence="1" id="KW-0472">Membrane</keyword>
<feature type="transmembrane region" description="Helical" evidence="1">
    <location>
        <begin position="53"/>
        <end position="71"/>
    </location>
</feature>
<evidence type="ECO:0000256" key="1">
    <source>
        <dbReference type="SAM" id="Phobius"/>
    </source>
</evidence>
<keyword evidence="3" id="KW-1185">Reference proteome</keyword>
<name>A0A2T0VBH1_9MICO</name>
<dbReference type="AlphaFoldDB" id="A0A2T0VBH1"/>
<dbReference type="OrthoDB" id="5124736at2"/>
<keyword evidence="1" id="KW-0812">Transmembrane</keyword>
<keyword evidence="1" id="KW-1133">Transmembrane helix</keyword>
<dbReference type="Pfam" id="PF19616">
    <property type="entry name" value="DUF6121"/>
    <property type="match status" value="1"/>
</dbReference>
<gene>
    <name evidence="2" type="ORF">B0I08_106152</name>
</gene>
<protein>
    <submittedName>
        <fullName evidence="2">Uncharacterized protein</fullName>
    </submittedName>
</protein>
<dbReference type="RefSeq" id="WP_106213210.1">
    <property type="nucleotide sequence ID" value="NZ_PVTL01000006.1"/>
</dbReference>
<evidence type="ECO:0000313" key="3">
    <source>
        <dbReference type="Proteomes" id="UP000237983"/>
    </source>
</evidence>
<proteinExistence type="predicted"/>
<dbReference type="EMBL" id="PVTL01000006">
    <property type="protein sequence ID" value="PRY67545.1"/>
    <property type="molecule type" value="Genomic_DNA"/>
</dbReference>
<comment type="caution">
    <text evidence="2">The sequence shown here is derived from an EMBL/GenBank/DDBJ whole genome shotgun (WGS) entry which is preliminary data.</text>
</comment>
<feature type="transmembrane region" description="Helical" evidence="1">
    <location>
        <begin position="124"/>
        <end position="142"/>
    </location>
</feature>
<feature type="transmembrane region" description="Helical" evidence="1">
    <location>
        <begin position="83"/>
        <end position="104"/>
    </location>
</feature>
<dbReference type="Proteomes" id="UP000237983">
    <property type="component" value="Unassembled WGS sequence"/>
</dbReference>